<dbReference type="AlphaFoldDB" id="A0AAC9LCP6"/>
<organism evidence="5 6">
    <name type="scientific">Actinoalloteichus fjordicus</name>
    <dbReference type="NCBI Taxonomy" id="1612552"/>
    <lineage>
        <taxon>Bacteria</taxon>
        <taxon>Bacillati</taxon>
        <taxon>Actinomycetota</taxon>
        <taxon>Actinomycetes</taxon>
        <taxon>Pseudonocardiales</taxon>
        <taxon>Pseudonocardiaceae</taxon>
        <taxon>Actinoalloteichus</taxon>
    </lineage>
</organism>
<evidence type="ECO:0000313" key="5">
    <source>
        <dbReference type="EMBL" id="APU13889.1"/>
    </source>
</evidence>
<dbReference type="RefSeq" id="WP_075764230.1">
    <property type="nucleotide sequence ID" value="NZ_CP016076.1"/>
</dbReference>
<keyword evidence="5" id="KW-0645">Protease</keyword>
<accession>A0AAC9LCP6</accession>
<keyword evidence="6" id="KW-1185">Reference proteome</keyword>
<dbReference type="SMART" id="SM00020">
    <property type="entry name" value="Tryp_SPc"/>
    <property type="match status" value="1"/>
</dbReference>
<dbReference type="CDD" id="cd00190">
    <property type="entry name" value="Tryp_SPc"/>
    <property type="match status" value="1"/>
</dbReference>
<dbReference type="InterPro" id="IPR001254">
    <property type="entry name" value="Trypsin_dom"/>
</dbReference>
<dbReference type="PANTHER" id="PTHR24276:SF98">
    <property type="entry name" value="FI18310P1-RELATED"/>
    <property type="match status" value="1"/>
</dbReference>
<keyword evidence="5" id="KW-0378">Hydrolase</keyword>
<dbReference type="PROSITE" id="PS50240">
    <property type="entry name" value="TRYPSIN_DOM"/>
    <property type="match status" value="1"/>
</dbReference>
<feature type="compositionally biased region" description="Pro residues" evidence="3">
    <location>
        <begin position="348"/>
        <end position="357"/>
    </location>
</feature>
<dbReference type="PANTHER" id="PTHR24276">
    <property type="entry name" value="POLYSERASE-RELATED"/>
    <property type="match status" value="1"/>
</dbReference>
<feature type="domain" description="Peptidase S1" evidence="4">
    <location>
        <begin position="67"/>
        <end position="306"/>
    </location>
</feature>
<dbReference type="InterPro" id="IPR009003">
    <property type="entry name" value="Peptidase_S1_PA"/>
</dbReference>
<evidence type="ECO:0000313" key="6">
    <source>
        <dbReference type="Proteomes" id="UP000185511"/>
    </source>
</evidence>
<feature type="region of interest" description="Disordered" evidence="3">
    <location>
        <begin position="314"/>
        <end position="369"/>
    </location>
</feature>
<dbReference type="InterPro" id="IPR001314">
    <property type="entry name" value="Peptidase_S1A"/>
</dbReference>
<dbReference type="GO" id="GO:0004252">
    <property type="term" value="F:serine-type endopeptidase activity"/>
    <property type="evidence" value="ECO:0007669"/>
    <property type="project" value="InterPro"/>
</dbReference>
<dbReference type="Proteomes" id="UP000185511">
    <property type="component" value="Chromosome"/>
</dbReference>
<protein>
    <submittedName>
        <fullName evidence="5">Secreted trypsin-like serine protease</fullName>
    </submittedName>
</protein>
<dbReference type="InterPro" id="IPR050430">
    <property type="entry name" value="Peptidase_S1"/>
</dbReference>
<reference evidence="6" key="1">
    <citation type="submission" date="2016-06" db="EMBL/GenBank/DDBJ databases">
        <title>Complete genome sequence of Actinoalloteichus fjordicus DSM 46855 (=ADI127-17), type strain of the new species Actinoalloteichus fjordicus.</title>
        <authorList>
            <person name="Ruckert C."/>
            <person name="Nouioui I."/>
            <person name="Willmese J."/>
            <person name="van Wezel G."/>
            <person name="Klenk H.-P."/>
            <person name="Kalinowski J."/>
            <person name="Zotchev S.B."/>
        </authorList>
    </citation>
    <scope>NUCLEOTIDE SEQUENCE [LARGE SCALE GENOMIC DNA]</scope>
    <source>
        <strain evidence="6">ADI127-7</strain>
    </source>
</reference>
<feature type="compositionally biased region" description="Low complexity" evidence="3">
    <location>
        <begin position="314"/>
        <end position="332"/>
    </location>
</feature>
<keyword evidence="2" id="KW-1015">Disulfide bond</keyword>
<feature type="compositionally biased region" description="Acidic residues" evidence="3">
    <location>
        <begin position="333"/>
        <end position="342"/>
    </location>
</feature>
<name>A0AAC9LCP6_9PSEU</name>
<dbReference type="GO" id="GO:0006508">
    <property type="term" value="P:proteolysis"/>
    <property type="evidence" value="ECO:0007669"/>
    <property type="project" value="UniProtKB-KW"/>
</dbReference>
<dbReference type="Pfam" id="PF00089">
    <property type="entry name" value="Trypsin"/>
    <property type="match status" value="1"/>
</dbReference>
<evidence type="ECO:0000256" key="1">
    <source>
        <dbReference type="ARBA" id="ARBA00007664"/>
    </source>
</evidence>
<proteinExistence type="inferred from homology"/>
<dbReference type="Gene3D" id="2.40.10.10">
    <property type="entry name" value="Trypsin-like serine proteases"/>
    <property type="match status" value="2"/>
</dbReference>
<gene>
    <name evidence="5" type="ORF">UA74_09125</name>
</gene>
<sequence>MSTVLSEIRRRPLALVVAVLLAGPAVPVVPGLGVELFAASADRPAAGETEAANPTAGADLGGAGGAVVGVEGESAPPDDAAAEPPEVLPEDVEYPWALRLTTANGVPFCAGALVAPTSVLTAATCVWGADPARLRVVAPADAASGDDTEPGLRVAELWTHPEHVPATADHDIALITLAEPLDRPVLRLAGTDDAALYELGGAAFLLRGDGAEQDESRRGVLSIQSADACSSAYDFYDPTWMLCAASDPGGVDPCQSEVGGPIFVLDGDSEAVIGLLPSGRGCGAAGRPGAFPNVAAYADLLAEQLPAPEVVEPPQDVAAPDVAAPDVAAPDAAESDAADDAEASPAAAPAPPGPPAAPTESPAQAESAP</sequence>
<dbReference type="KEGG" id="acad:UA74_09125"/>
<evidence type="ECO:0000256" key="2">
    <source>
        <dbReference type="ARBA" id="ARBA00023157"/>
    </source>
</evidence>
<dbReference type="SUPFAM" id="SSF50494">
    <property type="entry name" value="Trypsin-like serine proteases"/>
    <property type="match status" value="1"/>
</dbReference>
<dbReference type="EMBL" id="CP016076">
    <property type="protein sequence ID" value="APU13889.1"/>
    <property type="molecule type" value="Genomic_DNA"/>
</dbReference>
<evidence type="ECO:0000256" key="3">
    <source>
        <dbReference type="SAM" id="MobiDB-lite"/>
    </source>
</evidence>
<evidence type="ECO:0000259" key="4">
    <source>
        <dbReference type="PROSITE" id="PS50240"/>
    </source>
</evidence>
<dbReference type="InterPro" id="IPR043504">
    <property type="entry name" value="Peptidase_S1_PA_chymotrypsin"/>
</dbReference>
<comment type="similarity">
    <text evidence="1">Belongs to the peptidase S1 family.</text>
</comment>
<dbReference type="PRINTS" id="PR00722">
    <property type="entry name" value="CHYMOTRYPSIN"/>
</dbReference>